<gene>
    <name evidence="10" type="ORF">IMG5_143590</name>
</gene>
<dbReference type="Gene3D" id="2.10.25.10">
    <property type="entry name" value="Laminin"/>
    <property type="match status" value="1"/>
</dbReference>
<keyword evidence="2" id="KW-0645">Protease</keyword>
<dbReference type="EMBL" id="GL984079">
    <property type="protein sequence ID" value="EGR30052.1"/>
    <property type="molecule type" value="Genomic_DNA"/>
</dbReference>
<keyword evidence="6 8" id="KW-0482">Metalloprotease</keyword>
<sequence>MQKLIIYLVLITFVFGLKVLKHECGHDKIKEISKYESIPPNSIEESSDIRNLQKKQPRNMIITYNMDFFKPLADSVMAHQLSKIINSCEKALQLAIDYFSRLIKIIPRKETDMRYKSSNPKCGIVPVPQIDRIQGKKSDLHIYVSYTVESNNGSIAHANWCQFLNRLGPTHGTVNFNFGLLTSKNLEDPIMFEDLMEIVIHEITHILGFSNSDISRWVNSDGKSHVFPIFEKDIRGVKIQLLRTPNVLKFAKKYYECEKLFGMPLENQGGKKSAGSHWEQTAIADEYMNASLSLTQAYFSGFTTSLLRDTGFYAEINESMEEQMFYGKGKGCDFVVGKCDQKNREFCIPVKDDGLCDFYHHGSSNCNIGQYDDPDCNTSKVNTNGKCWDTSSQLNTQENQITYGVKFGIQSKCFNVTLLNKKHQPSDKLQGKCYKYKCESNEKLVIEVGDQKVICTQNLAQMKVDGFHGYIQCPENINEFCGFKKFCPNQCSANGFCLKEQCYCAKDFQGNDCSAKKKL</sequence>
<dbReference type="PANTHER" id="PTHR10942">
    <property type="entry name" value="LEISHMANOLYSIN-LIKE PEPTIDASE"/>
    <property type="match status" value="1"/>
</dbReference>
<evidence type="ECO:0000256" key="4">
    <source>
        <dbReference type="ARBA" id="ARBA00022801"/>
    </source>
</evidence>
<dbReference type="PANTHER" id="PTHR10942:SF0">
    <property type="entry name" value="LEISHMANOLYSIN-LIKE PEPTIDASE"/>
    <property type="match status" value="1"/>
</dbReference>
<dbReference type="GO" id="GO:0005737">
    <property type="term" value="C:cytoplasm"/>
    <property type="evidence" value="ECO:0007669"/>
    <property type="project" value="TreeGrafter"/>
</dbReference>
<dbReference type="InParanoid" id="G0QXK2"/>
<keyword evidence="11" id="KW-1185">Reference proteome</keyword>
<feature type="chain" id="PRO_5003408027" evidence="9">
    <location>
        <begin position="17"/>
        <end position="519"/>
    </location>
</feature>
<dbReference type="OrthoDB" id="238768at2759"/>
<name>G0QXK2_ICHMU</name>
<dbReference type="GO" id="GO:0004222">
    <property type="term" value="F:metalloendopeptidase activity"/>
    <property type="evidence" value="ECO:0007669"/>
    <property type="project" value="InterPro"/>
</dbReference>
<dbReference type="STRING" id="857967.G0QXK2"/>
<evidence type="ECO:0000256" key="8">
    <source>
        <dbReference type="PIRSR" id="PIRSR601577-2"/>
    </source>
</evidence>
<evidence type="ECO:0000256" key="1">
    <source>
        <dbReference type="ARBA" id="ARBA00005860"/>
    </source>
</evidence>
<dbReference type="InterPro" id="IPR001577">
    <property type="entry name" value="Peptidase_M8"/>
</dbReference>
<keyword evidence="4 10" id="KW-0378">Hydrolase</keyword>
<protein>
    <submittedName>
        <fullName evidence="10">Leishmanolysin family protein, putative</fullName>
        <ecNumber evidence="10">3.4.24.36</ecNumber>
    </submittedName>
</protein>
<dbReference type="Gene3D" id="3.90.132.10">
    <property type="entry name" value="Leishmanolysin , domain 2"/>
    <property type="match status" value="1"/>
</dbReference>
<feature type="binding site" evidence="8">
    <location>
        <position position="205"/>
    </location>
    <ligand>
        <name>Zn(2+)</name>
        <dbReference type="ChEBI" id="CHEBI:29105"/>
        <note>catalytic</note>
    </ligand>
</feature>
<evidence type="ECO:0000256" key="5">
    <source>
        <dbReference type="ARBA" id="ARBA00022833"/>
    </source>
</evidence>
<dbReference type="GO" id="GO:0007155">
    <property type="term" value="P:cell adhesion"/>
    <property type="evidence" value="ECO:0007669"/>
    <property type="project" value="InterPro"/>
</dbReference>
<organism evidence="10 11">
    <name type="scientific">Ichthyophthirius multifiliis</name>
    <name type="common">White spot disease agent</name>
    <name type="synonym">Ich</name>
    <dbReference type="NCBI Taxonomy" id="5932"/>
    <lineage>
        <taxon>Eukaryota</taxon>
        <taxon>Sar</taxon>
        <taxon>Alveolata</taxon>
        <taxon>Ciliophora</taxon>
        <taxon>Intramacronucleata</taxon>
        <taxon>Oligohymenophorea</taxon>
        <taxon>Hymenostomatida</taxon>
        <taxon>Ophryoglenina</taxon>
        <taxon>Ichthyophthirius</taxon>
    </lineage>
</organism>
<dbReference type="GO" id="GO:0006508">
    <property type="term" value="P:proteolysis"/>
    <property type="evidence" value="ECO:0007669"/>
    <property type="project" value="UniProtKB-KW"/>
</dbReference>
<evidence type="ECO:0000256" key="9">
    <source>
        <dbReference type="SAM" id="SignalP"/>
    </source>
</evidence>
<dbReference type="Gene3D" id="3.10.170.20">
    <property type="match status" value="1"/>
</dbReference>
<dbReference type="GO" id="GO:0016020">
    <property type="term" value="C:membrane"/>
    <property type="evidence" value="ECO:0007669"/>
    <property type="project" value="InterPro"/>
</dbReference>
<feature type="binding site" evidence="8">
    <location>
        <position position="201"/>
    </location>
    <ligand>
        <name>Zn(2+)</name>
        <dbReference type="ChEBI" id="CHEBI:29105"/>
        <note>catalytic</note>
    </ligand>
</feature>
<dbReference type="OMA" id="CAHERMN"/>
<evidence type="ECO:0000256" key="2">
    <source>
        <dbReference type="ARBA" id="ARBA00022670"/>
    </source>
</evidence>
<dbReference type="SUPFAM" id="SSF55486">
    <property type="entry name" value="Metalloproteases ('zincins'), catalytic domain"/>
    <property type="match status" value="1"/>
</dbReference>
<evidence type="ECO:0000256" key="6">
    <source>
        <dbReference type="ARBA" id="ARBA00023049"/>
    </source>
</evidence>
<dbReference type="GO" id="GO:0046872">
    <property type="term" value="F:metal ion binding"/>
    <property type="evidence" value="ECO:0007669"/>
    <property type="project" value="UniProtKB-KW"/>
</dbReference>
<dbReference type="FunFam" id="3.90.132.10:FF:000001">
    <property type="entry name" value="leishmanolysin-like peptidase isoform X2"/>
    <property type="match status" value="1"/>
</dbReference>
<evidence type="ECO:0000256" key="7">
    <source>
        <dbReference type="PIRSR" id="PIRSR601577-1"/>
    </source>
</evidence>
<keyword evidence="3 8" id="KW-0479">Metal-binding</keyword>
<keyword evidence="9" id="KW-0732">Signal</keyword>
<evidence type="ECO:0000313" key="10">
    <source>
        <dbReference type="EMBL" id="EGR30052.1"/>
    </source>
</evidence>
<feature type="signal peptide" evidence="9">
    <location>
        <begin position="1"/>
        <end position="16"/>
    </location>
</feature>
<dbReference type="Proteomes" id="UP000008983">
    <property type="component" value="Unassembled WGS sequence"/>
</dbReference>
<feature type="active site" evidence="7">
    <location>
        <position position="202"/>
    </location>
</feature>
<proteinExistence type="inferred from homology"/>
<evidence type="ECO:0000313" key="11">
    <source>
        <dbReference type="Proteomes" id="UP000008983"/>
    </source>
</evidence>
<dbReference type="RefSeq" id="XP_004031288.1">
    <property type="nucleotide sequence ID" value="XM_004031240.1"/>
</dbReference>
<dbReference type="GeneID" id="14906165"/>
<reference evidence="10 11" key="1">
    <citation type="submission" date="2011-07" db="EMBL/GenBank/DDBJ databases">
        <authorList>
            <person name="Coyne R."/>
            <person name="Brami D."/>
            <person name="Johnson J."/>
            <person name="Hostetler J."/>
            <person name="Hannick L."/>
            <person name="Clark T."/>
            <person name="Cassidy-Hanley D."/>
            <person name="Inman J."/>
        </authorList>
    </citation>
    <scope>NUCLEOTIDE SEQUENCE [LARGE SCALE GENOMIC DNA]</scope>
    <source>
        <strain evidence="10 11">G5</strain>
    </source>
</reference>
<comment type="cofactor">
    <cofactor evidence="8">
        <name>Zn(2+)</name>
        <dbReference type="ChEBI" id="CHEBI:29105"/>
    </cofactor>
    <text evidence="8">Binds 1 zinc ion per subunit.</text>
</comment>
<evidence type="ECO:0000256" key="3">
    <source>
        <dbReference type="ARBA" id="ARBA00022723"/>
    </source>
</evidence>
<feature type="binding site" evidence="8">
    <location>
        <position position="277"/>
    </location>
    <ligand>
        <name>Zn(2+)</name>
        <dbReference type="ChEBI" id="CHEBI:29105"/>
        <note>catalytic</note>
    </ligand>
</feature>
<keyword evidence="5 8" id="KW-0862">Zinc</keyword>
<dbReference type="AlphaFoldDB" id="G0QXK2"/>
<dbReference type="eggNOG" id="KOG2556">
    <property type="taxonomic scope" value="Eukaryota"/>
</dbReference>
<accession>G0QXK2</accession>
<dbReference type="Pfam" id="PF01457">
    <property type="entry name" value="Peptidase_M8"/>
    <property type="match status" value="1"/>
</dbReference>
<comment type="similarity">
    <text evidence="1">Belongs to the peptidase M8 family.</text>
</comment>
<dbReference type="EC" id="3.4.24.36" evidence="10"/>